<organism evidence="2 3">
    <name type="scientific">Microbacterium invictum</name>
    <dbReference type="NCBI Taxonomy" id="515415"/>
    <lineage>
        <taxon>Bacteria</taxon>
        <taxon>Bacillati</taxon>
        <taxon>Actinomycetota</taxon>
        <taxon>Actinomycetes</taxon>
        <taxon>Micrococcales</taxon>
        <taxon>Microbacteriaceae</taxon>
        <taxon>Microbacterium</taxon>
    </lineage>
</organism>
<dbReference type="PANTHER" id="PTHR47691:SF3">
    <property type="entry name" value="HTH-TYPE TRANSCRIPTIONAL REGULATOR RV0890C-RELATED"/>
    <property type="match status" value="1"/>
</dbReference>
<dbReference type="Gene3D" id="3.40.50.300">
    <property type="entry name" value="P-loop containing nucleotide triphosphate hydrolases"/>
    <property type="match status" value="1"/>
</dbReference>
<dbReference type="Pfam" id="PF00931">
    <property type="entry name" value="NB-ARC"/>
    <property type="match status" value="1"/>
</dbReference>
<evidence type="ECO:0000313" key="2">
    <source>
        <dbReference type="EMBL" id="WQB70013.1"/>
    </source>
</evidence>
<dbReference type="EMBL" id="CP139779">
    <property type="protein sequence ID" value="WQB70013.1"/>
    <property type="molecule type" value="Genomic_DNA"/>
</dbReference>
<dbReference type="PANTHER" id="PTHR47691">
    <property type="entry name" value="REGULATOR-RELATED"/>
    <property type="match status" value="1"/>
</dbReference>
<accession>A0ABZ0V8R2</accession>
<dbReference type="Proteomes" id="UP001324533">
    <property type="component" value="Chromosome"/>
</dbReference>
<reference evidence="2 3" key="1">
    <citation type="submission" date="2023-06" db="EMBL/GenBank/DDBJ databases">
        <title>Rock-solubilizing bacteria, Microbacterium invictum, promotes re-establishment of vegetation in rocky wasteland by accelerating rock bio-weathering and reshaping soil bacterial community.</title>
        <authorList>
            <person name="Liu C."/>
        </authorList>
    </citation>
    <scope>NUCLEOTIDE SEQUENCE [LARGE SCALE GENOMIC DNA]</scope>
    <source>
        <strain evidence="2 3">X-18</strain>
    </source>
</reference>
<name>A0ABZ0V8R2_9MICO</name>
<dbReference type="Pfam" id="PF13271">
    <property type="entry name" value="DUF4062"/>
    <property type="match status" value="1"/>
</dbReference>
<dbReference type="InterPro" id="IPR025139">
    <property type="entry name" value="DUF4062"/>
</dbReference>
<feature type="domain" description="AAA+ ATPase" evidence="1">
    <location>
        <begin position="202"/>
        <end position="330"/>
    </location>
</feature>
<dbReference type="RefSeq" id="WP_322410141.1">
    <property type="nucleotide sequence ID" value="NZ_CP139779.1"/>
</dbReference>
<dbReference type="SMART" id="SM00382">
    <property type="entry name" value="AAA"/>
    <property type="match status" value="1"/>
</dbReference>
<dbReference type="InterPro" id="IPR011990">
    <property type="entry name" value="TPR-like_helical_dom_sf"/>
</dbReference>
<proteinExistence type="predicted"/>
<dbReference type="SUPFAM" id="SSF52540">
    <property type="entry name" value="P-loop containing nucleoside triphosphate hydrolases"/>
    <property type="match status" value="1"/>
</dbReference>
<sequence>MTTGPPPRIRTPDQRLRVFVSSTLRELAEERAAVREAIERLRLAPVMFELGARPHPPRDLYRAYLEQSDVFVGVYGERYGWVAPGEEISGLEDEYRLTPRAMPKLIYLRDPAEREPRLDELVARIQDDDTASYKTFGSPEELAELVEADLATLLAERFDAGSIHARPDEEALTFAPVPTAYTPLIGREADVDAVADLVRDGGHRLVTLLGPGGIGKSRLAIAVAEAVGDSFDGVVFVALENVFEPDLLLPSIASALGIRDNGEIPLRERLAIALADRRLLLILDNLEQLVEASPELVHLYTLSPRSVLLATTRTVLRVRGERVYEVLPLATHDPASPSSIARAMEAPAARLFVERAQSVQPSFAVTPANTPAVVGIVQRLQGLPLAIELAAARVRLLPPAAILARLDDQLSLLAAPTRDLPERQRTIRATIEWSTGLLPPTRRELLSDLGVFSYDFTLESVEAIGAERPWAEEVLEALTDLVDSCLVSSSDVDGQAVFRLPVSVREHSIERLRAEGRDAEMRDRHARRYVRIARAEAGRLGGPDQRSAVERLALERSNLRSAVRHLVLSGDAEAATDAAFALFLFWWIAGYLGEIGVWMQQLLDRVPDPPPRARAVAAFYLAWNGMWLNTGPELPARLDEASALFRSAHDDIGAALALSAAGIARVAAGDPDLDAAADRIERGRSALAADGVVWGAVLGAVALGRLEWMRGDNEAALVRLREGRELSMNGGDLLTETIITHHFGRALLFDGQVDASADSFARSLEGSVALRHDEGIAYSIEGLAAIAAHRGQFRRAGVLSGAAESIRRRTAAIDAPAFVFHTSYLAQAPDPDEVRRGEADGREYGALEAAAFALAGAHEREPEGVRT</sequence>
<evidence type="ECO:0000313" key="3">
    <source>
        <dbReference type="Proteomes" id="UP001324533"/>
    </source>
</evidence>
<dbReference type="InterPro" id="IPR002182">
    <property type="entry name" value="NB-ARC"/>
</dbReference>
<dbReference type="PRINTS" id="PR00364">
    <property type="entry name" value="DISEASERSIST"/>
</dbReference>
<dbReference type="InterPro" id="IPR003593">
    <property type="entry name" value="AAA+_ATPase"/>
</dbReference>
<gene>
    <name evidence="2" type="ORF">T9R20_15140</name>
</gene>
<protein>
    <submittedName>
        <fullName evidence="2">DUF4062 domain-containing protein</fullName>
    </submittedName>
</protein>
<evidence type="ECO:0000259" key="1">
    <source>
        <dbReference type="SMART" id="SM00382"/>
    </source>
</evidence>
<dbReference type="InterPro" id="IPR027417">
    <property type="entry name" value="P-loop_NTPase"/>
</dbReference>
<keyword evidence="3" id="KW-1185">Reference proteome</keyword>
<dbReference type="Gene3D" id="1.25.40.10">
    <property type="entry name" value="Tetratricopeptide repeat domain"/>
    <property type="match status" value="1"/>
</dbReference>